<dbReference type="InterPro" id="IPR050721">
    <property type="entry name" value="Trk_Ktr_HKT_K-transport"/>
</dbReference>
<feature type="transmembrane region" description="Helical" evidence="1">
    <location>
        <begin position="69"/>
        <end position="94"/>
    </location>
</feature>
<evidence type="ECO:0000256" key="1">
    <source>
        <dbReference type="SAM" id="Phobius"/>
    </source>
</evidence>
<dbReference type="Gene3D" id="3.30.70.1450">
    <property type="entry name" value="Regulator of K+ conductance, C-terminal domain"/>
    <property type="match status" value="2"/>
</dbReference>
<dbReference type="OrthoDB" id="43518at2157"/>
<evidence type="ECO:0000313" key="4">
    <source>
        <dbReference type="EMBL" id="SNZ05628.1"/>
    </source>
</evidence>
<dbReference type="InterPro" id="IPR036291">
    <property type="entry name" value="NAD(P)-bd_dom_sf"/>
</dbReference>
<dbReference type="Gene3D" id="1.10.287.70">
    <property type="match status" value="1"/>
</dbReference>
<feature type="domain" description="RCK N-terminal" evidence="2">
    <location>
        <begin position="109"/>
        <end position="224"/>
    </location>
</feature>
<dbReference type="Pfam" id="PF02254">
    <property type="entry name" value="TrkA_N"/>
    <property type="match status" value="2"/>
</dbReference>
<keyword evidence="1" id="KW-1133">Transmembrane helix</keyword>
<dbReference type="InterPro" id="IPR036721">
    <property type="entry name" value="RCK_C_sf"/>
</dbReference>
<gene>
    <name evidence="4" type="ORF">SAMN06269185_0908</name>
</gene>
<dbReference type="GO" id="GO:0006813">
    <property type="term" value="P:potassium ion transport"/>
    <property type="evidence" value="ECO:0007669"/>
    <property type="project" value="InterPro"/>
</dbReference>
<feature type="domain" description="RCK C-terminal" evidence="3">
    <location>
        <begin position="456"/>
        <end position="541"/>
    </location>
</feature>
<proteinExistence type="predicted"/>
<dbReference type="InterPro" id="IPR003148">
    <property type="entry name" value="RCK_N"/>
</dbReference>
<accession>A0A285N8I3</accession>
<dbReference type="SUPFAM" id="SSF116726">
    <property type="entry name" value="TrkA C-terminal domain-like"/>
    <property type="match status" value="2"/>
</dbReference>
<dbReference type="RefSeq" id="WP_097007882.1">
    <property type="nucleotide sequence ID" value="NZ_OBEJ01000001.1"/>
</dbReference>
<protein>
    <submittedName>
        <fullName evidence="4">Trk K+ transport system, NAD-binding component</fullName>
    </submittedName>
</protein>
<keyword evidence="5" id="KW-1185">Reference proteome</keyword>
<organism evidence="4 5">
    <name type="scientific">Natronoarchaeum philippinense</name>
    <dbReference type="NCBI Taxonomy" id="558529"/>
    <lineage>
        <taxon>Archaea</taxon>
        <taxon>Methanobacteriati</taxon>
        <taxon>Methanobacteriota</taxon>
        <taxon>Stenosarchaea group</taxon>
        <taxon>Halobacteria</taxon>
        <taxon>Halobacteriales</taxon>
        <taxon>Natronoarchaeaceae</taxon>
    </lineage>
</organism>
<dbReference type="SUPFAM" id="SSF51735">
    <property type="entry name" value="NAD(P)-binding Rossmann-fold domains"/>
    <property type="match status" value="2"/>
</dbReference>
<keyword evidence="1" id="KW-0812">Transmembrane</keyword>
<evidence type="ECO:0000313" key="5">
    <source>
        <dbReference type="Proteomes" id="UP000219453"/>
    </source>
</evidence>
<keyword evidence="1" id="KW-0472">Membrane</keyword>
<dbReference type="PANTHER" id="PTHR43833:SF9">
    <property type="entry name" value="POTASSIUM CHANNEL PROTEIN YUGO-RELATED"/>
    <property type="match status" value="1"/>
</dbReference>
<dbReference type="PROSITE" id="PS51202">
    <property type="entry name" value="RCK_C"/>
    <property type="match status" value="2"/>
</dbReference>
<sequence>MTEWLRRAVGSIGAVGLIVVAYAAIYQFGMAQFEGEMVGFVHSIQVVVESLTTAGYGGDSPWESALMNAFVVTMNLTGVLLVFFAVPVFVVPLIEDAIETEVPTSIDETGHVVICGHTSISESLRTELDAIDVPYVFVVEDHDHARDLHTEGWPVVVGDPTATRTLESVSLTDAQALIANVDDEVNASIVLAARQVAPDRRIVSVVEDQDTHEYHEYAGADSVIQPRKVLGESLARKATTSLSTELDDAVELDDDLAVAELRIHQGSDVAGKTLGEAEIRERFGVNVIGSWHSGEFLPAPNADRRLDENTILVGAGHRDDLAALKSQTITSGGKRRGHIVLVGSGVVGQTAASAIRDTGREVVVVDWDAETGADVVGDARDRETYVEADIEDAAAVVLALGDDTASVFASLVLEQVAPDVEVNARANEDDNVPKLYRAGSDYVVSLSSVTGRMLATNLLDEEVLTPESQLELIRTNAPNLAGRTLGDADVRAETGATVVAVERDGEMNADLGPAFEIRQDDVLLVAGDDEAIAEFSDLAGVSAIEQVAHGEDTTRPWEDD</sequence>
<dbReference type="EMBL" id="OBEJ01000001">
    <property type="protein sequence ID" value="SNZ05628.1"/>
    <property type="molecule type" value="Genomic_DNA"/>
</dbReference>
<dbReference type="Gene3D" id="3.40.50.720">
    <property type="entry name" value="NAD(P)-binding Rossmann-like Domain"/>
    <property type="match status" value="2"/>
</dbReference>
<dbReference type="InterPro" id="IPR006037">
    <property type="entry name" value="RCK_C"/>
</dbReference>
<dbReference type="PANTHER" id="PTHR43833">
    <property type="entry name" value="POTASSIUM CHANNEL PROTEIN 2-RELATED-RELATED"/>
    <property type="match status" value="1"/>
</dbReference>
<evidence type="ECO:0000259" key="3">
    <source>
        <dbReference type="PROSITE" id="PS51202"/>
    </source>
</evidence>
<name>A0A285N8I3_NATPI</name>
<evidence type="ECO:0000259" key="2">
    <source>
        <dbReference type="PROSITE" id="PS51201"/>
    </source>
</evidence>
<feature type="domain" description="RCK C-terminal" evidence="3">
    <location>
        <begin position="246"/>
        <end position="330"/>
    </location>
</feature>
<dbReference type="PROSITE" id="PS51201">
    <property type="entry name" value="RCK_N"/>
    <property type="match status" value="2"/>
</dbReference>
<dbReference type="SUPFAM" id="SSF81324">
    <property type="entry name" value="Voltage-gated potassium channels"/>
    <property type="match status" value="1"/>
</dbReference>
<reference evidence="4 5" key="1">
    <citation type="submission" date="2017-09" db="EMBL/GenBank/DDBJ databases">
        <authorList>
            <person name="Ehlers B."/>
            <person name="Leendertz F.H."/>
        </authorList>
    </citation>
    <scope>NUCLEOTIDE SEQUENCE [LARGE SCALE GENOMIC DNA]</scope>
    <source>
        <strain evidence="4 5">DSM 27208</strain>
    </source>
</reference>
<dbReference type="Pfam" id="PF02080">
    <property type="entry name" value="TrkA_C"/>
    <property type="match status" value="2"/>
</dbReference>
<feature type="domain" description="RCK N-terminal" evidence="2">
    <location>
        <begin position="336"/>
        <end position="444"/>
    </location>
</feature>
<dbReference type="GO" id="GO:0008324">
    <property type="term" value="F:monoatomic cation transmembrane transporter activity"/>
    <property type="evidence" value="ECO:0007669"/>
    <property type="project" value="InterPro"/>
</dbReference>
<dbReference type="AlphaFoldDB" id="A0A285N8I3"/>
<dbReference type="Proteomes" id="UP000219453">
    <property type="component" value="Unassembled WGS sequence"/>
</dbReference>